<dbReference type="Pfam" id="PF08661">
    <property type="entry name" value="Rep_fac-A_3"/>
    <property type="match status" value="1"/>
</dbReference>
<keyword evidence="5" id="KW-1185">Reference proteome</keyword>
<comment type="caution">
    <text evidence="4">The sequence shown here is derived from an EMBL/GenBank/DDBJ whole genome shotgun (WGS) entry which is preliminary data.</text>
</comment>
<dbReference type="GO" id="GO:0003684">
    <property type="term" value="F:damaged DNA binding"/>
    <property type="evidence" value="ECO:0007669"/>
    <property type="project" value="TreeGrafter"/>
</dbReference>
<dbReference type="PANTHER" id="PTHR15114">
    <property type="entry name" value="REPLICATION PROTEIN A3"/>
    <property type="match status" value="1"/>
</dbReference>
<dbReference type="GO" id="GO:0006289">
    <property type="term" value="P:nucleotide-excision repair"/>
    <property type="evidence" value="ECO:0007669"/>
    <property type="project" value="TreeGrafter"/>
</dbReference>
<dbReference type="GO" id="GO:0006284">
    <property type="term" value="P:base-excision repair"/>
    <property type="evidence" value="ECO:0007669"/>
    <property type="project" value="TreeGrafter"/>
</dbReference>
<dbReference type="GO" id="GO:0000724">
    <property type="term" value="P:double-strand break repair via homologous recombination"/>
    <property type="evidence" value="ECO:0007669"/>
    <property type="project" value="TreeGrafter"/>
</dbReference>
<evidence type="ECO:0000256" key="3">
    <source>
        <dbReference type="ARBA" id="ARBA00023242"/>
    </source>
</evidence>
<proteinExistence type="inferred from homology"/>
<dbReference type="EMBL" id="ML996154">
    <property type="protein sequence ID" value="KAF2733955.1"/>
    <property type="molecule type" value="Genomic_DNA"/>
</dbReference>
<dbReference type="GO" id="GO:0005662">
    <property type="term" value="C:DNA replication factor A complex"/>
    <property type="evidence" value="ECO:0007669"/>
    <property type="project" value="TreeGrafter"/>
</dbReference>
<dbReference type="GO" id="GO:0035861">
    <property type="term" value="C:site of double-strand break"/>
    <property type="evidence" value="ECO:0007669"/>
    <property type="project" value="TreeGrafter"/>
</dbReference>
<gene>
    <name evidence="4" type="ORF">EJ04DRAFT_467541</name>
</gene>
<dbReference type="GO" id="GO:0006298">
    <property type="term" value="P:mismatch repair"/>
    <property type="evidence" value="ECO:0007669"/>
    <property type="project" value="TreeGrafter"/>
</dbReference>
<dbReference type="GO" id="GO:0006260">
    <property type="term" value="P:DNA replication"/>
    <property type="evidence" value="ECO:0007669"/>
    <property type="project" value="InterPro"/>
</dbReference>
<accession>A0A9P4QWW2</accession>
<evidence type="ECO:0000313" key="4">
    <source>
        <dbReference type="EMBL" id="KAF2733955.1"/>
    </source>
</evidence>
<dbReference type="FunFam" id="2.40.50.140:FF:000271">
    <property type="entry name" value="Similar to ssDNA binding protein Ssb3"/>
    <property type="match status" value="1"/>
</dbReference>
<reference evidence="4" key="1">
    <citation type="journal article" date="2020" name="Stud. Mycol.">
        <title>101 Dothideomycetes genomes: a test case for predicting lifestyles and emergence of pathogens.</title>
        <authorList>
            <person name="Haridas S."/>
            <person name="Albert R."/>
            <person name="Binder M."/>
            <person name="Bloem J."/>
            <person name="Labutti K."/>
            <person name="Salamov A."/>
            <person name="Andreopoulos B."/>
            <person name="Baker S."/>
            <person name="Barry K."/>
            <person name="Bills G."/>
            <person name="Bluhm B."/>
            <person name="Cannon C."/>
            <person name="Castanera R."/>
            <person name="Culley D."/>
            <person name="Daum C."/>
            <person name="Ezra D."/>
            <person name="Gonzalez J."/>
            <person name="Henrissat B."/>
            <person name="Kuo A."/>
            <person name="Liang C."/>
            <person name="Lipzen A."/>
            <person name="Lutzoni F."/>
            <person name="Magnuson J."/>
            <person name="Mondo S."/>
            <person name="Nolan M."/>
            <person name="Ohm R."/>
            <person name="Pangilinan J."/>
            <person name="Park H.-J."/>
            <person name="Ramirez L."/>
            <person name="Alfaro M."/>
            <person name="Sun H."/>
            <person name="Tritt A."/>
            <person name="Yoshinaga Y."/>
            <person name="Zwiers L.-H."/>
            <person name="Turgeon B."/>
            <person name="Goodwin S."/>
            <person name="Spatafora J."/>
            <person name="Crous P."/>
            <person name="Grigoriev I."/>
        </authorList>
    </citation>
    <scope>NUCLEOTIDE SEQUENCE</scope>
    <source>
        <strain evidence="4">CBS 125425</strain>
    </source>
</reference>
<dbReference type="PANTHER" id="PTHR15114:SF1">
    <property type="entry name" value="REPLICATION PROTEIN A 14 KDA SUBUNIT"/>
    <property type="match status" value="1"/>
</dbReference>
<name>A0A9P4QWW2_9PLEO</name>
<evidence type="ECO:0000313" key="5">
    <source>
        <dbReference type="Proteomes" id="UP000799444"/>
    </source>
</evidence>
<organism evidence="4 5">
    <name type="scientific">Polyplosphaeria fusca</name>
    <dbReference type="NCBI Taxonomy" id="682080"/>
    <lineage>
        <taxon>Eukaryota</taxon>
        <taxon>Fungi</taxon>
        <taxon>Dikarya</taxon>
        <taxon>Ascomycota</taxon>
        <taxon>Pezizomycotina</taxon>
        <taxon>Dothideomycetes</taxon>
        <taxon>Pleosporomycetidae</taxon>
        <taxon>Pleosporales</taxon>
        <taxon>Tetraplosphaeriaceae</taxon>
        <taxon>Polyplosphaeria</taxon>
    </lineage>
</organism>
<dbReference type="CDD" id="cd04479">
    <property type="entry name" value="RPA3"/>
    <property type="match status" value="1"/>
</dbReference>
<dbReference type="Gene3D" id="2.40.50.140">
    <property type="entry name" value="Nucleic acid-binding proteins"/>
    <property type="match status" value="1"/>
</dbReference>
<protein>
    <submittedName>
        <fullName evidence="4">Replication factor A protein 3</fullName>
    </submittedName>
</protein>
<dbReference type="SUPFAM" id="SSF50249">
    <property type="entry name" value="Nucleic acid-binding proteins"/>
    <property type="match status" value="1"/>
</dbReference>
<sequence length="107" mass="11764">MDHPQTPRILAPNLSTFQHKLVRMLGKVVQLRGESATIDAGGNVDIILNRDAHLSVGRAVEIIGKVDGDLRVKVQAATDFGPAEKIDWDAVKAVVEATHRHKTIFYD</sequence>
<dbReference type="Proteomes" id="UP000799444">
    <property type="component" value="Unassembled WGS sequence"/>
</dbReference>
<dbReference type="InterPro" id="IPR012340">
    <property type="entry name" value="NA-bd_OB-fold"/>
</dbReference>
<evidence type="ECO:0000256" key="2">
    <source>
        <dbReference type="ARBA" id="ARBA00009761"/>
    </source>
</evidence>
<dbReference type="AlphaFoldDB" id="A0A9P4QWW2"/>
<dbReference type="GO" id="GO:0003697">
    <property type="term" value="F:single-stranded DNA binding"/>
    <property type="evidence" value="ECO:0007669"/>
    <property type="project" value="TreeGrafter"/>
</dbReference>
<evidence type="ECO:0000256" key="1">
    <source>
        <dbReference type="ARBA" id="ARBA00004123"/>
    </source>
</evidence>
<comment type="similarity">
    <text evidence="2">Belongs to the replication factor A protein 3 family.</text>
</comment>
<dbReference type="InterPro" id="IPR013970">
    <property type="entry name" value="Rfa2"/>
</dbReference>
<keyword evidence="3" id="KW-0539">Nucleus</keyword>
<dbReference type="OrthoDB" id="188186at2759"/>
<comment type="subcellular location">
    <subcellularLocation>
        <location evidence="1">Nucleus</location>
    </subcellularLocation>
</comment>